<protein>
    <submittedName>
        <fullName evidence="2">NAD(P)H dehydrogenase (Quinone)</fullName>
    </submittedName>
</protein>
<dbReference type="InterPro" id="IPR029039">
    <property type="entry name" value="Flavoprotein-like_sf"/>
</dbReference>
<dbReference type="PROSITE" id="PS50902">
    <property type="entry name" value="FLAVODOXIN_LIKE"/>
    <property type="match status" value="1"/>
</dbReference>
<evidence type="ECO:0000313" key="2">
    <source>
        <dbReference type="EMBL" id="BDD86607.1"/>
    </source>
</evidence>
<dbReference type="RefSeq" id="WP_284153685.1">
    <property type="nucleotide sequence ID" value="NZ_AP025516.1"/>
</dbReference>
<dbReference type="EMBL" id="AP025516">
    <property type="protein sequence ID" value="BDD86607.1"/>
    <property type="molecule type" value="Genomic_DNA"/>
</dbReference>
<evidence type="ECO:0000313" key="3">
    <source>
        <dbReference type="Proteomes" id="UP000830055"/>
    </source>
</evidence>
<dbReference type="InterPro" id="IPR008254">
    <property type="entry name" value="Flavodoxin/NO_synth"/>
</dbReference>
<gene>
    <name evidence="2" type="ORF">DPPLL_09720</name>
</gene>
<accession>A0ABN6M675</accession>
<organism evidence="2 3">
    <name type="scientific">Desulfofustis limnaeus</name>
    <dbReference type="NCBI Taxonomy" id="2740163"/>
    <lineage>
        <taxon>Bacteria</taxon>
        <taxon>Pseudomonadati</taxon>
        <taxon>Thermodesulfobacteriota</taxon>
        <taxon>Desulfobulbia</taxon>
        <taxon>Desulfobulbales</taxon>
        <taxon>Desulfocapsaceae</taxon>
        <taxon>Desulfofustis</taxon>
    </lineage>
</organism>
<dbReference type="Pfam" id="PF00258">
    <property type="entry name" value="Flavodoxin_1"/>
    <property type="match status" value="1"/>
</dbReference>
<evidence type="ECO:0000259" key="1">
    <source>
        <dbReference type="PROSITE" id="PS50902"/>
    </source>
</evidence>
<feature type="domain" description="Flavodoxin-like" evidence="1">
    <location>
        <begin position="4"/>
        <end position="169"/>
    </location>
</feature>
<dbReference type="PANTHER" id="PTHR30546">
    <property type="entry name" value="FLAVODOXIN-RELATED PROTEIN WRBA-RELATED"/>
    <property type="match status" value="1"/>
</dbReference>
<reference evidence="2 3" key="1">
    <citation type="submission" date="2022-01" db="EMBL/GenBank/DDBJ databases">
        <title>Desulfofustis limnae sp. nov., a novel mesophilic sulfate-reducing bacterium isolated from marsh soil.</title>
        <authorList>
            <person name="Watanabe M."/>
            <person name="Takahashi A."/>
            <person name="Kojima H."/>
            <person name="Fukui M."/>
        </authorList>
    </citation>
    <scope>NUCLEOTIDE SEQUENCE [LARGE SCALE GENOMIC DNA]</scope>
    <source>
        <strain evidence="2 3">PPLL</strain>
    </source>
</reference>
<name>A0ABN6M675_9BACT</name>
<dbReference type="SUPFAM" id="SSF52218">
    <property type="entry name" value="Flavoproteins"/>
    <property type="match status" value="1"/>
</dbReference>
<proteinExistence type="predicted"/>
<dbReference type="Proteomes" id="UP000830055">
    <property type="component" value="Chromosome"/>
</dbReference>
<sequence>MAQVLVVYASDYGNTEKMAKAAVAGIESVAGVSAVLKKAEDVTADDLLGSDGVMVGTPVHMGSMDWRLKKMIDTVCSGLWMQDKLNGKVAGVFVSGSGYGGAGSGAELTFLSVLNNFAELGMIIVPLPKNTEGYKKGGLQWGPYGRSADEDLKPIGVSDDAVAVARRHGVHVARVASALAGKGIFS</sequence>
<keyword evidence="3" id="KW-1185">Reference proteome</keyword>
<dbReference type="Gene3D" id="3.40.50.360">
    <property type="match status" value="1"/>
</dbReference>
<dbReference type="PANTHER" id="PTHR30546:SF23">
    <property type="entry name" value="FLAVOPROTEIN-LIKE PROTEIN YCP4-RELATED"/>
    <property type="match status" value="1"/>
</dbReference>